<protein>
    <recommendedName>
        <fullName evidence="1">PKD domain-containing protein</fullName>
    </recommendedName>
</protein>
<dbReference type="OrthoDB" id="939920at2"/>
<dbReference type="EMBL" id="SEWF01000024">
    <property type="protein sequence ID" value="RYU94571.1"/>
    <property type="molecule type" value="Genomic_DNA"/>
</dbReference>
<evidence type="ECO:0000259" key="1">
    <source>
        <dbReference type="PROSITE" id="PS50093"/>
    </source>
</evidence>
<dbReference type="SUPFAM" id="SSF49299">
    <property type="entry name" value="PKD domain"/>
    <property type="match status" value="1"/>
</dbReference>
<keyword evidence="3" id="KW-1185">Reference proteome</keyword>
<dbReference type="RefSeq" id="WP_130022345.1">
    <property type="nucleotide sequence ID" value="NZ_SEWF01000024.1"/>
</dbReference>
<sequence length="266" mass="30700">MKKAIYCFTLAGFFFCISESCSIDDPIAPKADFTFKVDTHGKVIYKNTSKNASKFHWDFGNDVTSTAFDTTIQYIKNTTYMVSLTATSANGKSHTKQRKVLVETVRIPTRMSFEGTFSLGKLSFIDGEEGVKFENQFWFCCAYKTSIYKDYSVPIDFVITHDPKREGPKTFERFIETIFIKGYNEIGQYILGPDRRPGMYLKYYIGGRLSHYNSPQKIEVIEVLKKDNKTCSCDTESFWIKYKVEVEDLKGILIIRYDNTCCLTER</sequence>
<dbReference type="InterPro" id="IPR000601">
    <property type="entry name" value="PKD_dom"/>
</dbReference>
<dbReference type="CDD" id="cd00146">
    <property type="entry name" value="PKD"/>
    <property type="match status" value="1"/>
</dbReference>
<comment type="caution">
    <text evidence="2">The sequence shown here is derived from an EMBL/GenBank/DDBJ whole genome shotgun (WGS) entry which is preliminary data.</text>
</comment>
<proteinExistence type="predicted"/>
<dbReference type="Proteomes" id="UP000293162">
    <property type="component" value="Unassembled WGS sequence"/>
</dbReference>
<dbReference type="PROSITE" id="PS50093">
    <property type="entry name" value="PKD"/>
    <property type="match status" value="1"/>
</dbReference>
<accession>A0A4Q5LXL9</accession>
<dbReference type="AlphaFoldDB" id="A0A4Q5LXL9"/>
<reference evidence="2 3" key="1">
    <citation type="submission" date="2019-02" db="EMBL/GenBank/DDBJ databases">
        <title>Bacterial novel species Emticicia sp. 17J42-9 isolated from soil.</title>
        <authorList>
            <person name="Jung H.-Y."/>
        </authorList>
    </citation>
    <scope>NUCLEOTIDE SEQUENCE [LARGE SCALE GENOMIC DNA]</scope>
    <source>
        <strain evidence="2 3">17J42-9</strain>
    </source>
</reference>
<evidence type="ECO:0000313" key="2">
    <source>
        <dbReference type="EMBL" id="RYU94571.1"/>
    </source>
</evidence>
<gene>
    <name evidence="2" type="ORF">EWM59_16560</name>
</gene>
<dbReference type="InterPro" id="IPR013783">
    <property type="entry name" value="Ig-like_fold"/>
</dbReference>
<dbReference type="Gene3D" id="2.60.40.10">
    <property type="entry name" value="Immunoglobulins"/>
    <property type="match status" value="1"/>
</dbReference>
<evidence type="ECO:0000313" key="3">
    <source>
        <dbReference type="Proteomes" id="UP000293162"/>
    </source>
</evidence>
<feature type="domain" description="PKD" evidence="1">
    <location>
        <begin position="55"/>
        <end position="103"/>
    </location>
</feature>
<organism evidence="2 3">
    <name type="scientific">Emticicia agri</name>
    <dbReference type="NCBI Taxonomy" id="2492393"/>
    <lineage>
        <taxon>Bacteria</taxon>
        <taxon>Pseudomonadati</taxon>
        <taxon>Bacteroidota</taxon>
        <taxon>Cytophagia</taxon>
        <taxon>Cytophagales</taxon>
        <taxon>Leadbetterellaceae</taxon>
        <taxon>Emticicia</taxon>
    </lineage>
</organism>
<name>A0A4Q5LXL9_9BACT</name>
<dbReference type="InterPro" id="IPR035986">
    <property type="entry name" value="PKD_dom_sf"/>
</dbReference>